<dbReference type="OrthoDB" id="840060at2"/>
<comment type="caution">
    <text evidence="1">The sequence shown here is derived from an EMBL/GenBank/DDBJ whole genome shotgun (WGS) entry which is preliminary data.</text>
</comment>
<dbReference type="EMBL" id="ATNM01000116">
    <property type="protein sequence ID" value="EPR67688.1"/>
    <property type="molecule type" value="Genomic_DNA"/>
</dbReference>
<accession>S7WUC5</accession>
<gene>
    <name evidence="1" type="ORF">ADICYQ_3328</name>
</gene>
<name>S7WUC5_9BACT</name>
<dbReference type="AlphaFoldDB" id="S7WUC5"/>
<proteinExistence type="predicted"/>
<protein>
    <submittedName>
        <fullName evidence="1">Uncharacterized protein</fullName>
    </submittedName>
</protein>
<dbReference type="Proteomes" id="UP000014974">
    <property type="component" value="Unassembled WGS sequence"/>
</dbReference>
<sequence length="61" mass="7386">METSYLDYYKRIIKNVRFDLGRLKNEINKANQILTEQERDSLKKWMLRNGLYSEKLKGNAF</sequence>
<organism evidence="1 2">
    <name type="scientific">Cyclobacterium qasimii M12-11B</name>
    <dbReference type="NCBI Taxonomy" id="641524"/>
    <lineage>
        <taxon>Bacteria</taxon>
        <taxon>Pseudomonadati</taxon>
        <taxon>Bacteroidota</taxon>
        <taxon>Cytophagia</taxon>
        <taxon>Cytophagales</taxon>
        <taxon>Cyclobacteriaceae</taxon>
        <taxon>Cyclobacterium</taxon>
    </lineage>
</organism>
<evidence type="ECO:0000313" key="2">
    <source>
        <dbReference type="Proteomes" id="UP000014974"/>
    </source>
</evidence>
<evidence type="ECO:0000313" key="1">
    <source>
        <dbReference type="EMBL" id="EPR67688.1"/>
    </source>
</evidence>
<dbReference type="RefSeq" id="WP_020891594.1">
    <property type="nucleotide sequence ID" value="NZ_ATNM01000116.1"/>
</dbReference>
<reference evidence="1 2" key="1">
    <citation type="journal article" date="2013" name="Genome Announc.">
        <title>Draft Genome Sequence of Cyclobacterium qasimii Strain M12-11BT, Isolated from Arctic Marine Sediment.</title>
        <authorList>
            <person name="Shivaji S."/>
            <person name="Ara S."/>
            <person name="Singh A."/>
            <person name="Kumar Pinnaka A."/>
        </authorList>
    </citation>
    <scope>NUCLEOTIDE SEQUENCE [LARGE SCALE GENOMIC DNA]</scope>
    <source>
        <strain evidence="1 2">M12-11B</strain>
    </source>
</reference>